<evidence type="ECO:0000313" key="1">
    <source>
        <dbReference type="EMBL" id="KNZ49836.1"/>
    </source>
</evidence>
<evidence type="ECO:0000313" key="2">
    <source>
        <dbReference type="Proteomes" id="UP000037035"/>
    </source>
</evidence>
<dbReference type="AlphaFoldDB" id="A0A0L6UMV3"/>
<organism evidence="1 2">
    <name type="scientific">Puccinia sorghi</name>
    <dbReference type="NCBI Taxonomy" id="27349"/>
    <lineage>
        <taxon>Eukaryota</taxon>
        <taxon>Fungi</taxon>
        <taxon>Dikarya</taxon>
        <taxon>Basidiomycota</taxon>
        <taxon>Pucciniomycotina</taxon>
        <taxon>Pucciniomycetes</taxon>
        <taxon>Pucciniales</taxon>
        <taxon>Pucciniaceae</taxon>
        <taxon>Puccinia</taxon>
    </lineage>
</organism>
<protein>
    <submittedName>
        <fullName evidence="1">Putative signal peptide protein</fullName>
    </submittedName>
</protein>
<dbReference type="VEuPathDB" id="FungiDB:VP01_4754g2"/>
<reference evidence="1 2" key="1">
    <citation type="submission" date="2015-08" db="EMBL/GenBank/DDBJ databases">
        <title>Next Generation Sequencing and Analysis of the Genome of Puccinia sorghi L Schw, the Causal Agent of Maize Common Rust.</title>
        <authorList>
            <person name="Rochi L."/>
            <person name="Burguener G."/>
            <person name="Darino M."/>
            <person name="Turjanski A."/>
            <person name="Kreff E."/>
            <person name="Dieguez M.J."/>
            <person name="Sacco F."/>
        </authorList>
    </citation>
    <scope>NUCLEOTIDE SEQUENCE [LARGE SCALE GENOMIC DNA]</scope>
    <source>
        <strain evidence="1 2">RO10H11247</strain>
    </source>
</reference>
<comment type="caution">
    <text evidence="1">The sequence shown here is derived from an EMBL/GenBank/DDBJ whole genome shotgun (WGS) entry which is preliminary data.</text>
</comment>
<sequence>MQKARIAGAMLQVSVAGAMLHFSVAVTQATLQPQVSVACVQATLQVSVAFWIADTATAFLTGNMVIDKSQVPTTKQTNTLKKRHHKTRIKGEEIRLRIKRTRWKGLVEQMHQRKLKVSRRVFRRQDLQDLASQTIRKDEWKQETLQKELSQLPAVDIACSSQAAIQTPHVCICICFGTVSVQMVLVTAEVSLDLLHVNCRQLSMKETQRFQKVKERERAGVIFLNKLHTTFGHHQYKSPINHTYYITNNTHTKYNNHPINSITCTCKCACRLMQSKLVDFPYLIYFLHLTPTFDRLVAHQIIPHQILESQFTHTLISLYSLYYYQSLNIIVLQLHQPLYILSHHLKHFHKALGSSPGQDLCLTGSFTMRLFPLSKLKPFINSQPPITRTCV</sequence>
<gene>
    <name evidence="1" type="ORF">VP01_4754g2</name>
</gene>
<dbReference type="EMBL" id="LAVV01009894">
    <property type="protein sequence ID" value="KNZ49836.1"/>
    <property type="molecule type" value="Genomic_DNA"/>
</dbReference>
<proteinExistence type="predicted"/>
<keyword evidence="2" id="KW-1185">Reference proteome</keyword>
<accession>A0A0L6UMV3</accession>
<dbReference type="Proteomes" id="UP000037035">
    <property type="component" value="Unassembled WGS sequence"/>
</dbReference>
<name>A0A0L6UMV3_9BASI</name>